<evidence type="ECO:0000313" key="2">
    <source>
        <dbReference type="Proteomes" id="UP000765509"/>
    </source>
</evidence>
<proteinExistence type="predicted"/>
<reference evidence="1" key="1">
    <citation type="submission" date="2021-03" db="EMBL/GenBank/DDBJ databases">
        <title>Draft genome sequence of rust myrtle Austropuccinia psidii MF-1, a brazilian biotype.</title>
        <authorList>
            <person name="Quecine M.C."/>
            <person name="Pachon D.M.R."/>
            <person name="Bonatelli M.L."/>
            <person name="Correr F.H."/>
            <person name="Franceschini L.M."/>
            <person name="Leite T.F."/>
            <person name="Margarido G.R.A."/>
            <person name="Almeida C.A."/>
            <person name="Ferrarezi J.A."/>
            <person name="Labate C.A."/>
        </authorList>
    </citation>
    <scope>NUCLEOTIDE SEQUENCE</scope>
    <source>
        <strain evidence="1">MF-1</strain>
    </source>
</reference>
<gene>
    <name evidence="1" type="ORF">O181_018032</name>
</gene>
<organism evidence="1 2">
    <name type="scientific">Austropuccinia psidii MF-1</name>
    <dbReference type="NCBI Taxonomy" id="1389203"/>
    <lineage>
        <taxon>Eukaryota</taxon>
        <taxon>Fungi</taxon>
        <taxon>Dikarya</taxon>
        <taxon>Basidiomycota</taxon>
        <taxon>Pucciniomycotina</taxon>
        <taxon>Pucciniomycetes</taxon>
        <taxon>Pucciniales</taxon>
        <taxon>Sphaerophragmiaceae</taxon>
        <taxon>Austropuccinia</taxon>
    </lineage>
</organism>
<name>A0A9Q3GT48_9BASI</name>
<sequence length="155" mass="17705">MKSRFVKKWNHNSSNDHPREDAVFFVDGMISDVEPESPDHSLTSMYWRSNQIGDLFKHLDEGYKQLSKNPRSKSYLNNSIQQLTPDPHIPKAQGFGNIPNKIPFNWVAPEALASFTEGERRGIKLQEPVDLSLSINKLRSITTLPTDTQSSYMKT</sequence>
<dbReference type="AlphaFoldDB" id="A0A9Q3GT48"/>
<dbReference type="Proteomes" id="UP000765509">
    <property type="component" value="Unassembled WGS sequence"/>
</dbReference>
<dbReference type="EMBL" id="AVOT02005140">
    <property type="protein sequence ID" value="MBW0478317.1"/>
    <property type="molecule type" value="Genomic_DNA"/>
</dbReference>
<comment type="caution">
    <text evidence="1">The sequence shown here is derived from an EMBL/GenBank/DDBJ whole genome shotgun (WGS) entry which is preliminary data.</text>
</comment>
<keyword evidence="2" id="KW-1185">Reference proteome</keyword>
<protein>
    <submittedName>
        <fullName evidence="1">Uncharacterized protein</fullName>
    </submittedName>
</protein>
<accession>A0A9Q3GT48</accession>
<evidence type="ECO:0000313" key="1">
    <source>
        <dbReference type="EMBL" id="MBW0478317.1"/>
    </source>
</evidence>